<comment type="caution">
    <text evidence="2">The sequence shown here is derived from an EMBL/GenBank/DDBJ whole genome shotgun (WGS) entry which is preliminary data.</text>
</comment>
<organism evidence="2 3">
    <name type="scientific">Lasius niger</name>
    <name type="common">Black garden ant</name>
    <dbReference type="NCBI Taxonomy" id="67767"/>
    <lineage>
        <taxon>Eukaryota</taxon>
        <taxon>Metazoa</taxon>
        <taxon>Ecdysozoa</taxon>
        <taxon>Arthropoda</taxon>
        <taxon>Hexapoda</taxon>
        <taxon>Insecta</taxon>
        <taxon>Pterygota</taxon>
        <taxon>Neoptera</taxon>
        <taxon>Endopterygota</taxon>
        <taxon>Hymenoptera</taxon>
        <taxon>Apocrita</taxon>
        <taxon>Aculeata</taxon>
        <taxon>Formicoidea</taxon>
        <taxon>Formicidae</taxon>
        <taxon>Formicinae</taxon>
        <taxon>Lasius</taxon>
        <taxon>Lasius</taxon>
    </lineage>
</organism>
<proteinExistence type="predicted"/>
<evidence type="ECO:0000313" key="3">
    <source>
        <dbReference type="Proteomes" id="UP000036403"/>
    </source>
</evidence>
<gene>
    <name evidence="2" type="ORF">RF55_26621</name>
</gene>
<dbReference type="AlphaFoldDB" id="A0A0J7JSS6"/>
<dbReference type="PaxDb" id="67767-A0A0J7JSS6"/>
<sequence>FKIVVKECEVTTNIDRLKPAYIHEKDAGIDQSTSTPKPTSSNQSNEKETMADQPPLTSSHSSNEKEESEHPILPGTVPSTVSPPFPPKNKIVTTRSGRRVRFNPKYA</sequence>
<evidence type="ECO:0000256" key="1">
    <source>
        <dbReference type="SAM" id="MobiDB-lite"/>
    </source>
</evidence>
<accession>A0A0J7JSS6</accession>
<evidence type="ECO:0000313" key="2">
    <source>
        <dbReference type="EMBL" id="KMQ81353.1"/>
    </source>
</evidence>
<feature type="compositionally biased region" description="Polar residues" evidence="1">
    <location>
        <begin position="30"/>
        <end position="44"/>
    </location>
</feature>
<feature type="compositionally biased region" description="Basic and acidic residues" evidence="1">
    <location>
        <begin position="15"/>
        <end position="28"/>
    </location>
</feature>
<name>A0A0J7JSS6_LASNI</name>
<keyword evidence="3" id="KW-1185">Reference proteome</keyword>
<protein>
    <submittedName>
        <fullName evidence="2">Trans-acting t-cell-specific transcription factor gata-3 isoform x6</fullName>
    </submittedName>
</protein>
<dbReference type="EMBL" id="LBMM01036477">
    <property type="protein sequence ID" value="KMQ81353.1"/>
    <property type="molecule type" value="Genomic_DNA"/>
</dbReference>
<dbReference type="Proteomes" id="UP000036403">
    <property type="component" value="Unassembled WGS sequence"/>
</dbReference>
<feature type="region of interest" description="Disordered" evidence="1">
    <location>
        <begin position="15"/>
        <end position="107"/>
    </location>
</feature>
<feature type="non-terminal residue" evidence="2">
    <location>
        <position position="1"/>
    </location>
</feature>
<reference evidence="2 3" key="1">
    <citation type="submission" date="2015-04" db="EMBL/GenBank/DDBJ databases">
        <title>Lasius niger genome sequencing.</title>
        <authorList>
            <person name="Konorov E.A."/>
            <person name="Nikitin M.A."/>
            <person name="Kirill M.V."/>
            <person name="Chang P."/>
        </authorList>
    </citation>
    <scope>NUCLEOTIDE SEQUENCE [LARGE SCALE GENOMIC DNA]</scope>
    <source>
        <tissue evidence="2">Whole</tissue>
    </source>
</reference>
<feature type="compositionally biased region" description="Basic residues" evidence="1">
    <location>
        <begin position="96"/>
        <end position="107"/>
    </location>
</feature>